<name>A0A520S4A9_9GAMM</name>
<evidence type="ECO:0000256" key="1">
    <source>
        <dbReference type="ARBA" id="ARBA00006484"/>
    </source>
</evidence>
<reference evidence="4 5" key="1">
    <citation type="submission" date="2019-02" db="EMBL/GenBank/DDBJ databases">
        <title>Prokaryotic population dynamics and viral predation in marine succession experiment using metagenomics: the confinement effect.</title>
        <authorList>
            <person name="Haro-Moreno J.M."/>
            <person name="Rodriguez-Valera F."/>
            <person name="Lopez-Perez M."/>
        </authorList>
    </citation>
    <scope>NUCLEOTIDE SEQUENCE [LARGE SCALE GENOMIC DNA]</scope>
    <source>
        <strain evidence="4">MED-G157</strain>
    </source>
</reference>
<evidence type="ECO:0000256" key="2">
    <source>
        <dbReference type="ARBA" id="ARBA00022857"/>
    </source>
</evidence>
<accession>A0A520S4A9</accession>
<dbReference type="Pfam" id="PF13561">
    <property type="entry name" value="adh_short_C2"/>
    <property type="match status" value="1"/>
</dbReference>
<dbReference type="InterPro" id="IPR020904">
    <property type="entry name" value="Sc_DH/Rdtase_CS"/>
</dbReference>
<dbReference type="Proteomes" id="UP000316199">
    <property type="component" value="Unassembled WGS sequence"/>
</dbReference>
<organism evidence="4 5">
    <name type="scientific">OM182 bacterium</name>
    <dbReference type="NCBI Taxonomy" id="2510334"/>
    <lineage>
        <taxon>Bacteria</taxon>
        <taxon>Pseudomonadati</taxon>
        <taxon>Pseudomonadota</taxon>
        <taxon>Gammaproteobacteria</taxon>
        <taxon>OMG group</taxon>
        <taxon>OM182 clade</taxon>
    </lineage>
</organism>
<protein>
    <submittedName>
        <fullName evidence="4">SDR family oxidoreductase</fullName>
    </submittedName>
</protein>
<dbReference type="PANTHER" id="PTHR43618">
    <property type="entry name" value="7-ALPHA-HYDROXYSTEROID DEHYDROGENASE"/>
    <property type="match status" value="1"/>
</dbReference>
<gene>
    <name evidence="4" type="ORF">EVA68_01665</name>
</gene>
<dbReference type="InterPro" id="IPR052178">
    <property type="entry name" value="Sec_Metab_Biosynth_SDR"/>
</dbReference>
<dbReference type="FunFam" id="3.40.50.720:FF:000084">
    <property type="entry name" value="Short-chain dehydrogenase reductase"/>
    <property type="match status" value="1"/>
</dbReference>
<dbReference type="PRINTS" id="PR00080">
    <property type="entry name" value="SDRFAMILY"/>
</dbReference>
<dbReference type="PANTHER" id="PTHR43618:SF8">
    <property type="entry name" value="7ALPHA-HYDROXYSTEROID DEHYDROGENASE"/>
    <property type="match status" value="1"/>
</dbReference>
<comment type="similarity">
    <text evidence="1">Belongs to the short-chain dehydrogenases/reductases (SDR) family.</text>
</comment>
<dbReference type="PROSITE" id="PS00061">
    <property type="entry name" value="ADH_SHORT"/>
    <property type="match status" value="1"/>
</dbReference>
<dbReference type="InterPro" id="IPR036291">
    <property type="entry name" value="NAD(P)-bd_dom_sf"/>
</dbReference>
<dbReference type="InterPro" id="IPR002347">
    <property type="entry name" value="SDR_fam"/>
</dbReference>
<evidence type="ECO:0000313" key="5">
    <source>
        <dbReference type="Proteomes" id="UP000316199"/>
    </source>
</evidence>
<dbReference type="Gene3D" id="3.40.50.720">
    <property type="entry name" value="NAD(P)-binding Rossmann-like Domain"/>
    <property type="match status" value="1"/>
</dbReference>
<keyword evidence="2" id="KW-0521">NADP</keyword>
<sequence>MIENIFSMEGKVCVITGGSTGLGSYMAQGFLEAGASRVYITARSEEKLLTKAKELSGIAKGECIPITGDLSSIEGVDALAGSLREKEKCIDVLVNNAGIGTGGPFSELKPETWDITMDLNVKSPVFLTQKLRDLLGVNATATDPSRVIFIASVAASYSIEGVLAYSTSKNAVEHVVPTLALALCEENILVNAVSPGRFFSEMTRGAWQDSEAERYQAELKRIPAHRYGDMEDIAGVAIMLCSRAGSYFTGEVLNLDGGHRLRH</sequence>
<dbReference type="AlphaFoldDB" id="A0A520S4A9"/>
<dbReference type="PRINTS" id="PR00081">
    <property type="entry name" value="GDHRDH"/>
</dbReference>
<dbReference type="SUPFAM" id="SSF51735">
    <property type="entry name" value="NAD(P)-binding Rossmann-fold domains"/>
    <property type="match status" value="1"/>
</dbReference>
<keyword evidence="3" id="KW-0560">Oxidoreductase</keyword>
<evidence type="ECO:0000313" key="4">
    <source>
        <dbReference type="EMBL" id="RZO77322.1"/>
    </source>
</evidence>
<proteinExistence type="inferred from homology"/>
<evidence type="ECO:0000256" key="3">
    <source>
        <dbReference type="ARBA" id="ARBA00023002"/>
    </source>
</evidence>
<dbReference type="GO" id="GO:0016491">
    <property type="term" value="F:oxidoreductase activity"/>
    <property type="evidence" value="ECO:0007669"/>
    <property type="project" value="UniProtKB-KW"/>
</dbReference>
<dbReference type="EMBL" id="SHAG01000003">
    <property type="protein sequence ID" value="RZO77322.1"/>
    <property type="molecule type" value="Genomic_DNA"/>
</dbReference>
<comment type="caution">
    <text evidence="4">The sequence shown here is derived from an EMBL/GenBank/DDBJ whole genome shotgun (WGS) entry which is preliminary data.</text>
</comment>